<protein>
    <submittedName>
        <fullName evidence="6">Glycolipid 2-alpha-mannosyltransferase</fullName>
    </submittedName>
</protein>
<dbReference type="PANTHER" id="PTHR31121:SF6">
    <property type="entry name" value="ALPHA-1,2 MANNOSYLTRANSFERASE KTR1"/>
    <property type="match status" value="1"/>
</dbReference>
<sequence>MFLLLYFILQILTKENAVIVILCRNEEMNQISESIKNFEEIFNKQYNYPYVFLNDNDFTEEFKSKIKSVVSSTVEFGKINYPMWGPPKHINMDKAKENMKSLESQNIIYGGSLSYRNMCRFFSGYFYRHDLVKKYDYYWRIEPGVKFFCKMNYDPFKFLRESKKEYGFVITIREYMQTIPTLWDATKEFLSLHRNKINIPVLDFIFNDDLSYNGCHFWSNFEIAAFSFFRSDIYQKYFDFLDSKGGFYYERWGDAPIHSLAANLFLGKDKIHFFEDIGYEHPPYQHCPKSPSRLTECTCTPNNSIDMAQYSCLKEYFVSFLK</sequence>
<evidence type="ECO:0000313" key="8">
    <source>
        <dbReference type="Proteomes" id="UP000292362"/>
    </source>
</evidence>
<dbReference type="VEuPathDB" id="MicrosporidiaDB:CWI37_1599p0010"/>
<accession>A0A4Q9LSD2</accession>
<feature type="signal peptide" evidence="4">
    <location>
        <begin position="1"/>
        <end position="17"/>
    </location>
</feature>
<keyword evidence="4" id="KW-0732">Signal</keyword>
<evidence type="ECO:0000256" key="4">
    <source>
        <dbReference type="SAM" id="SignalP"/>
    </source>
</evidence>
<feature type="chain" id="PRO_5036120575" evidence="4">
    <location>
        <begin position="18"/>
        <end position="322"/>
    </location>
</feature>
<dbReference type="Pfam" id="PF01793">
    <property type="entry name" value="Glyco_transf_15"/>
    <property type="match status" value="1"/>
</dbReference>
<proteinExistence type="inferred from homology"/>
<dbReference type="STRING" id="1176355.A0A4Q9LSD2"/>
<dbReference type="GO" id="GO:0016020">
    <property type="term" value="C:membrane"/>
    <property type="evidence" value="ECO:0007669"/>
    <property type="project" value="InterPro"/>
</dbReference>
<dbReference type="InterPro" id="IPR029044">
    <property type="entry name" value="Nucleotide-diphossugar_trans"/>
</dbReference>
<comment type="similarity">
    <text evidence="1">Belongs to the glycosyltransferase 15 family.</text>
</comment>
<evidence type="ECO:0000256" key="3">
    <source>
        <dbReference type="PIRSR" id="PIRSR018153-1"/>
    </source>
</evidence>
<name>A0A4Q9LSD2_9MICR</name>
<dbReference type="OrthoDB" id="439943at2759"/>
<dbReference type="EMBL" id="PITK01001748">
    <property type="protein sequence ID" value="TBU10455.1"/>
    <property type="molecule type" value="Genomic_DNA"/>
</dbReference>
<dbReference type="PIRSF" id="PIRSF018153">
    <property type="entry name" value="Glyco_trans_15"/>
    <property type="match status" value="1"/>
</dbReference>
<dbReference type="InterPro" id="IPR002685">
    <property type="entry name" value="Glyco_trans_15"/>
</dbReference>
<dbReference type="PANTHER" id="PTHR31121">
    <property type="entry name" value="ALPHA-1,2 MANNOSYLTRANSFERASE KTR1"/>
    <property type="match status" value="1"/>
</dbReference>
<evidence type="ECO:0000256" key="2">
    <source>
        <dbReference type="ARBA" id="ARBA00022679"/>
    </source>
</evidence>
<dbReference type="Gene3D" id="3.90.550.10">
    <property type="entry name" value="Spore Coat Polysaccharide Biosynthesis Protein SpsA, Chain A"/>
    <property type="match status" value="1"/>
</dbReference>
<dbReference type="Proteomes" id="UP000292282">
    <property type="component" value="Unassembled WGS sequence"/>
</dbReference>
<dbReference type="GO" id="GO:0005794">
    <property type="term" value="C:Golgi apparatus"/>
    <property type="evidence" value="ECO:0007669"/>
    <property type="project" value="TreeGrafter"/>
</dbReference>
<dbReference type="FunFam" id="3.90.550.10:FF:000051">
    <property type="entry name" value="Alpha-1,2-mannosyltransferase (Ktr4)"/>
    <property type="match status" value="1"/>
</dbReference>
<gene>
    <name evidence="5" type="ORF">CWI37_1599p0010</name>
    <name evidence="6" type="ORF">CWI38_1748p0020</name>
</gene>
<dbReference type="VEuPathDB" id="MicrosporidiaDB:CWI38_1748p0020"/>
<dbReference type="SUPFAM" id="SSF53448">
    <property type="entry name" value="Nucleotide-diphospho-sugar transferases"/>
    <property type="match status" value="1"/>
</dbReference>
<evidence type="ECO:0000313" key="5">
    <source>
        <dbReference type="EMBL" id="TBT98785.1"/>
    </source>
</evidence>
<dbReference type="GO" id="GO:0000026">
    <property type="term" value="F:alpha-1,2-mannosyltransferase activity"/>
    <property type="evidence" value="ECO:0007669"/>
    <property type="project" value="TreeGrafter"/>
</dbReference>
<organism evidence="6 7">
    <name type="scientific">Hamiltosporidium tvaerminnensis</name>
    <dbReference type="NCBI Taxonomy" id="1176355"/>
    <lineage>
        <taxon>Eukaryota</taxon>
        <taxon>Fungi</taxon>
        <taxon>Fungi incertae sedis</taxon>
        <taxon>Microsporidia</taxon>
        <taxon>Dubosqiidae</taxon>
        <taxon>Hamiltosporidium</taxon>
    </lineage>
</organism>
<comment type="caution">
    <text evidence="6">The sequence shown here is derived from an EMBL/GenBank/DDBJ whole genome shotgun (WGS) entry which is preliminary data.</text>
</comment>
<dbReference type="GO" id="GO:0006487">
    <property type="term" value="P:protein N-linked glycosylation"/>
    <property type="evidence" value="ECO:0007669"/>
    <property type="project" value="TreeGrafter"/>
</dbReference>
<keyword evidence="2 6" id="KW-0808">Transferase</keyword>
<dbReference type="AlphaFoldDB" id="A0A4Q9LSD2"/>
<feature type="active site" description="Nucleophile" evidence="3">
    <location>
        <position position="222"/>
    </location>
</feature>
<keyword evidence="6" id="KW-0328">Glycosyltransferase</keyword>
<evidence type="ECO:0000313" key="6">
    <source>
        <dbReference type="EMBL" id="TBU10455.1"/>
    </source>
</evidence>
<keyword evidence="7" id="KW-1185">Reference proteome</keyword>
<dbReference type="Proteomes" id="UP000292362">
    <property type="component" value="Unassembled WGS sequence"/>
</dbReference>
<dbReference type="EMBL" id="PITJ01001599">
    <property type="protein sequence ID" value="TBT98785.1"/>
    <property type="molecule type" value="Genomic_DNA"/>
</dbReference>
<dbReference type="GO" id="GO:0006493">
    <property type="term" value="P:protein O-linked glycosylation"/>
    <property type="evidence" value="ECO:0007669"/>
    <property type="project" value="TreeGrafter"/>
</dbReference>
<evidence type="ECO:0000313" key="7">
    <source>
        <dbReference type="Proteomes" id="UP000292282"/>
    </source>
</evidence>
<reference evidence="7 8" key="1">
    <citation type="submission" date="2017-12" db="EMBL/GenBank/DDBJ databases">
        <authorList>
            <person name="Pombert J.-F."/>
            <person name="Haag K.L."/>
            <person name="Ebert D."/>
        </authorList>
    </citation>
    <scope>NUCLEOTIDE SEQUENCE [LARGE SCALE GENOMIC DNA]</scope>
    <source>
        <strain evidence="5">FI-OER-3-3</strain>
        <strain evidence="6">IL-G-3</strain>
    </source>
</reference>
<evidence type="ECO:0000256" key="1">
    <source>
        <dbReference type="ARBA" id="ARBA00007677"/>
    </source>
</evidence>
<dbReference type="GO" id="GO:0000032">
    <property type="term" value="P:cell wall mannoprotein biosynthetic process"/>
    <property type="evidence" value="ECO:0007669"/>
    <property type="project" value="TreeGrafter"/>
</dbReference>